<feature type="compositionally biased region" description="Basic and acidic residues" evidence="1">
    <location>
        <begin position="203"/>
        <end position="218"/>
    </location>
</feature>
<feature type="transmembrane region" description="Helical" evidence="2">
    <location>
        <begin position="102"/>
        <end position="121"/>
    </location>
</feature>
<keyword evidence="2" id="KW-1133">Transmembrane helix</keyword>
<keyword evidence="2" id="KW-0472">Membrane</keyword>
<dbReference type="Proteomes" id="UP000298030">
    <property type="component" value="Unassembled WGS sequence"/>
</dbReference>
<evidence type="ECO:0000313" key="4">
    <source>
        <dbReference type="Proteomes" id="UP000298030"/>
    </source>
</evidence>
<feature type="transmembrane region" description="Helical" evidence="2">
    <location>
        <begin position="23"/>
        <end position="44"/>
    </location>
</feature>
<comment type="caution">
    <text evidence="3">The sequence shown here is derived from an EMBL/GenBank/DDBJ whole genome shotgun (WGS) entry which is preliminary data.</text>
</comment>
<gene>
    <name evidence="3" type="ORF">FA13DRAFT_1737661</name>
</gene>
<dbReference type="OrthoDB" id="2675435at2759"/>
<dbReference type="AlphaFoldDB" id="A0A4Y7SX15"/>
<name>A0A4Y7SX15_COPMI</name>
<evidence type="ECO:0000256" key="2">
    <source>
        <dbReference type="SAM" id="Phobius"/>
    </source>
</evidence>
<proteinExistence type="predicted"/>
<keyword evidence="4" id="KW-1185">Reference proteome</keyword>
<protein>
    <submittedName>
        <fullName evidence="3">Uncharacterized protein</fullName>
    </submittedName>
</protein>
<evidence type="ECO:0000313" key="3">
    <source>
        <dbReference type="EMBL" id="TEB26251.1"/>
    </source>
</evidence>
<organism evidence="3 4">
    <name type="scientific">Coprinellus micaceus</name>
    <name type="common">Glistening ink-cap mushroom</name>
    <name type="synonym">Coprinus micaceus</name>
    <dbReference type="NCBI Taxonomy" id="71717"/>
    <lineage>
        <taxon>Eukaryota</taxon>
        <taxon>Fungi</taxon>
        <taxon>Dikarya</taxon>
        <taxon>Basidiomycota</taxon>
        <taxon>Agaricomycotina</taxon>
        <taxon>Agaricomycetes</taxon>
        <taxon>Agaricomycetidae</taxon>
        <taxon>Agaricales</taxon>
        <taxon>Agaricineae</taxon>
        <taxon>Psathyrellaceae</taxon>
        <taxon>Coprinellus</taxon>
    </lineage>
</organism>
<sequence length="240" mass="26556">MGVWAVHGISRAFAQPRLHSAPASRICLSIAIAEAIMFIRVYALSQHDKRLGIWLAIQFLGVHIAIYVVLGRFLVAMEYMPSPLPQLIACVPTDTNTSKFSAVFAMIVASEAAIMVISLVIGFSRYRSSGARLITTFRRDGIFYFVTMAAVAIGNIIFDSVAPLEYKFMLMAPQGFLHSILSCRLILHMHQLAEEELESSVNSKEKTSIQFAREDKTMDVASARSRPEATGDAVQVEDRV</sequence>
<feature type="transmembrane region" description="Helical" evidence="2">
    <location>
        <begin position="142"/>
        <end position="162"/>
    </location>
</feature>
<keyword evidence="2" id="KW-0812">Transmembrane</keyword>
<accession>A0A4Y7SX15</accession>
<feature type="region of interest" description="Disordered" evidence="1">
    <location>
        <begin position="201"/>
        <end position="240"/>
    </location>
</feature>
<evidence type="ECO:0000256" key="1">
    <source>
        <dbReference type="SAM" id="MobiDB-lite"/>
    </source>
</evidence>
<reference evidence="3 4" key="1">
    <citation type="journal article" date="2019" name="Nat. Ecol. Evol.">
        <title>Megaphylogeny resolves global patterns of mushroom evolution.</title>
        <authorList>
            <person name="Varga T."/>
            <person name="Krizsan K."/>
            <person name="Foldi C."/>
            <person name="Dima B."/>
            <person name="Sanchez-Garcia M."/>
            <person name="Sanchez-Ramirez S."/>
            <person name="Szollosi G.J."/>
            <person name="Szarkandi J.G."/>
            <person name="Papp V."/>
            <person name="Albert L."/>
            <person name="Andreopoulos W."/>
            <person name="Angelini C."/>
            <person name="Antonin V."/>
            <person name="Barry K.W."/>
            <person name="Bougher N.L."/>
            <person name="Buchanan P."/>
            <person name="Buyck B."/>
            <person name="Bense V."/>
            <person name="Catcheside P."/>
            <person name="Chovatia M."/>
            <person name="Cooper J."/>
            <person name="Damon W."/>
            <person name="Desjardin D."/>
            <person name="Finy P."/>
            <person name="Geml J."/>
            <person name="Haridas S."/>
            <person name="Hughes K."/>
            <person name="Justo A."/>
            <person name="Karasinski D."/>
            <person name="Kautmanova I."/>
            <person name="Kiss B."/>
            <person name="Kocsube S."/>
            <person name="Kotiranta H."/>
            <person name="LaButti K.M."/>
            <person name="Lechner B.E."/>
            <person name="Liimatainen K."/>
            <person name="Lipzen A."/>
            <person name="Lukacs Z."/>
            <person name="Mihaltcheva S."/>
            <person name="Morgado L.N."/>
            <person name="Niskanen T."/>
            <person name="Noordeloos M.E."/>
            <person name="Ohm R.A."/>
            <person name="Ortiz-Santana B."/>
            <person name="Ovrebo C."/>
            <person name="Racz N."/>
            <person name="Riley R."/>
            <person name="Savchenko A."/>
            <person name="Shiryaev A."/>
            <person name="Soop K."/>
            <person name="Spirin V."/>
            <person name="Szebenyi C."/>
            <person name="Tomsovsky M."/>
            <person name="Tulloss R.E."/>
            <person name="Uehling J."/>
            <person name="Grigoriev I.V."/>
            <person name="Vagvolgyi C."/>
            <person name="Papp T."/>
            <person name="Martin F.M."/>
            <person name="Miettinen O."/>
            <person name="Hibbett D.S."/>
            <person name="Nagy L.G."/>
        </authorList>
    </citation>
    <scope>NUCLEOTIDE SEQUENCE [LARGE SCALE GENOMIC DNA]</scope>
    <source>
        <strain evidence="3 4">FP101781</strain>
    </source>
</reference>
<feature type="transmembrane region" description="Helical" evidence="2">
    <location>
        <begin position="51"/>
        <end position="75"/>
    </location>
</feature>
<dbReference type="EMBL" id="QPFP01000050">
    <property type="protein sequence ID" value="TEB26251.1"/>
    <property type="molecule type" value="Genomic_DNA"/>
</dbReference>